<evidence type="ECO:0000313" key="4">
    <source>
        <dbReference type="Proteomes" id="UP001198374"/>
    </source>
</evidence>
<evidence type="ECO:0008006" key="5">
    <source>
        <dbReference type="Google" id="ProtNLM"/>
    </source>
</evidence>
<feature type="transmembrane region" description="Helical" evidence="2">
    <location>
        <begin position="117"/>
        <end position="136"/>
    </location>
</feature>
<feature type="transmembrane region" description="Helical" evidence="2">
    <location>
        <begin position="19"/>
        <end position="37"/>
    </location>
</feature>
<feature type="region of interest" description="Disordered" evidence="1">
    <location>
        <begin position="198"/>
        <end position="233"/>
    </location>
</feature>
<comment type="caution">
    <text evidence="3">The sequence shown here is derived from an EMBL/GenBank/DDBJ whole genome shotgun (WGS) entry which is preliminary data.</text>
</comment>
<keyword evidence="4" id="KW-1185">Reference proteome</keyword>
<keyword evidence="2" id="KW-1133">Transmembrane helix</keyword>
<reference evidence="4" key="1">
    <citation type="submission" date="2023-07" db="EMBL/GenBank/DDBJ databases">
        <title>FDA dAtabase for Regulatory Grade micrObial Sequences (FDA-ARGOS): Supporting development and validation of Infectious Disease Dx tests.</title>
        <authorList>
            <person name="Sproer C."/>
            <person name="Gronow S."/>
            <person name="Severitt S."/>
            <person name="Schroder I."/>
            <person name="Tallon L."/>
            <person name="Sadzewicz L."/>
            <person name="Zhao X."/>
            <person name="Boylan J."/>
            <person name="Ott S."/>
            <person name="Bowen H."/>
            <person name="Vavikolanu K."/>
            <person name="Hazen T."/>
            <person name="Aluvathingal J."/>
            <person name="Nadendla S."/>
            <person name="Lowell S."/>
            <person name="Myers T."/>
            <person name="Yan Y."/>
        </authorList>
    </citation>
    <scope>NUCLEOTIDE SEQUENCE [LARGE SCALE GENOMIC DNA]</scope>
    <source>
        <strain evidence="4">FDAARGOS_1538</strain>
    </source>
</reference>
<feature type="transmembrane region" description="Helical" evidence="2">
    <location>
        <begin position="44"/>
        <end position="63"/>
    </location>
</feature>
<proteinExistence type="predicted"/>
<feature type="transmembrane region" description="Helical" evidence="2">
    <location>
        <begin position="75"/>
        <end position="96"/>
    </location>
</feature>
<sequence>MDIDVIINQIYNLILDNQILGFAIGGFVVLLLIFIISRTFRKSGLFLIANTFLIDYTIRSLPFEIYTYYPIAQQIITGLYVVGFLNFLIRVIVMVVKMSKRKTSEEEKSSLQNFMEFTGIGPFFLMLIINLVNFNSYLPKNIISLLTSLSFLYMAFKTLYSTYLYLSEKESLPIKDDMDFDDIKAYLYDPEDKTSKNYGRVVRKNINNNSTPSKKSSEINNKEGKKPSSAKPISISEINKEAKNMEMIKNIEKDITDNDVIKLMEESNPNITKITITNLKTGDEHSYTSKRANFYIKEEHEYKIRLSFDDYNDYDYGRFIDLLIAYGVEKEIYKFELTVISKLNEDFKLVFFDPSQIVDMDKDGSVKPSGRDISMVFPKYKINFIKGNY</sequence>
<evidence type="ECO:0000256" key="1">
    <source>
        <dbReference type="SAM" id="MobiDB-lite"/>
    </source>
</evidence>
<keyword evidence="2" id="KW-0812">Transmembrane</keyword>
<dbReference type="Proteomes" id="UP001198374">
    <property type="component" value="Unassembled WGS sequence"/>
</dbReference>
<evidence type="ECO:0000313" key="3">
    <source>
        <dbReference type="EMBL" id="MCA2097104.1"/>
    </source>
</evidence>
<feature type="transmembrane region" description="Helical" evidence="2">
    <location>
        <begin position="142"/>
        <end position="166"/>
    </location>
</feature>
<feature type="compositionally biased region" description="Basic and acidic residues" evidence="1">
    <location>
        <begin position="215"/>
        <end position="226"/>
    </location>
</feature>
<keyword evidence="2" id="KW-0472">Membrane</keyword>
<organism evidence="3 4">
    <name type="scientific">Anaerococcus degeneri</name>
    <dbReference type="NCBI Taxonomy" id="361500"/>
    <lineage>
        <taxon>Bacteria</taxon>
        <taxon>Bacillati</taxon>
        <taxon>Bacillota</taxon>
        <taxon>Tissierellia</taxon>
        <taxon>Tissierellales</taxon>
        <taxon>Peptoniphilaceae</taxon>
        <taxon>Anaerococcus</taxon>
    </lineage>
</organism>
<dbReference type="RefSeq" id="WP_209771658.1">
    <property type="nucleotide sequence ID" value="NZ_JAGGLO010000001.1"/>
</dbReference>
<feature type="compositionally biased region" description="Polar residues" evidence="1">
    <location>
        <begin position="205"/>
        <end position="214"/>
    </location>
</feature>
<dbReference type="EMBL" id="JAIWIY010000001">
    <property type="protein sequence ID" value="MCA2097104.1"/>
    <property type="molecule type" value="Genomic_DNA"/>
</dbReference>
<evidence type="ECO:0000256" key="2">
    <source>
        <dbReference type="SAM" id="Phobius"/>
    </source>
</evidence>
<protein>
    <recommendedName>
        <fullName evidence="5">CvpA family protein</fullName>
    </recommendedName>
</protein>
<gene>
    <name evidence="3" type="ORF">LDJ82_09390</name>
</gene>
<accession>A0ABS7YZG2</accession>
<name>A0ABS7YZG2_9FIRM</name>